<evidence type="ECO:0000313" key="1">
    <source>
        <dbReference type="EMBL" id="OJG18487.1"/>
    </source>
</evidence>
<evidence type="ECO:0000313" key="2">
    <source>
        <dbReference type="Proteomes" id="UP000181884"/>
    </source>
</evidence>
<protein>
    <submittedName>
        <fullName evidence="1">Uncharacterized protein</fullName>
    </submittedName>
</protein>
<dbReference type="STRING" id="214095.RU97_GL001884"/>
<reference evidence="1 2" key="1">
    <citation type="submission" date="2014-12" db="EMBL/GenBank/DDBJ databases">
        <title>Draft genome sequences of 29 type strains of Enterococci.</title>
        <authorList>
            <person name="Zhong Z."/>
            <person name="Sun Z."/>
            <person name="Liu W."/>
            <person name="Zhang W."/>
            <person name="Zhang H."/>
        </authorList>
    </citation>
    <scope>NUCLEOTIDE SEQUENCE [LARGE SCALE GENOMIC DNA]</scope>
    <source>
        <strain evidence="1 2">DSM 17029</strain>
    </source>
</reference>
<comment type="caution">
    <text evidence="1">The sequence shown here is derived from an EMBL/GenBank/DDBJ whole genome shotgun (WGS) entry which is preliminary data.</text>
</comment>
<organism evidence="1 2">
    <name type="scientific">Enterococcus canis</name>
    <dbReference type="NCBI Taxonomy" id="214095"/>
    <lineage>
        <taxon>Bacteria</taxon>
        <taxon>Bacillati</taxon>
        <taxon>Bacillota</taxon>
        <taxon>Bacilli</taxon>
        <taxon>Lactobacillales</taxon>
        <taxon>Enterococcaceae</taxon>
        <taxon>Enterococcus</taxon>
    </lineage>
</organism>
<dbReference type="Proteomes" id="UP000181884">
    <property type="component" value="Unassembled WGS sequence"/>
</dbReference>
<gene>
    <name evidence="1" type="ORF">RU97_GL001884</name>
</gene>
<dbReference type="AlphaFoldDB" id="A0A1L8RFI0"/>
<dbReference type="RefSeq" id="WP_281176659.1">
    <property type="nucleotide sequence ID" value="NZ_JXKH01000004.1"/>
</dbReference>
<sequence>MKLNVKAKPFSYELEIEDKTIQNIMMIVCGTLAVRTALKKVGR</sequence>
<name>A0A1L8RFI0_9ENTE</name>
<proteinExistence type="predicted"/>
<dbReference type="EMBL" id="JXKH01000004">
    <property type="protein sequence ID" value="OJG18487.1"/>
    <property type="molecule type" value="Genomic_DNA"/>
</dbReference>
<keyword evidence="2" id="KW-1185">Reference proteome</keyword>
<accession>A0A1L8RFI0</accession>